<organism evidence="1 2">
    <name type="scientific">Ruminococcus turbiniformis</name>
    <dbReference type="NCBI Taxonomy" id="2881258"/>
    <lineage>
        <taxon>Bacteria</taxon>
        <taxon>Bacillati</taxon>
        <taxon>Bacillota</taxon>
        <taxon>Clostridia</taxon>
        <taxon>Eubacteriales</taxon>
        <taxon>Oscillospiraceae</taxon>
        <taxon>Ruminococcus</taxon>
    </lineage>
</organism>
<dbReference type="Pfam" id="PF12784">
    <property type="entry name" value="PDDEXK_2"/>
    <property type="match status" value="1"/>
</dbReference>
<proteinExistence type="predicted"/>
<evidence type="ECO:0000313" key="1">
    <source>
        <dbReference type="EMBL" id="MCC2253344.1"/>
    </source>
</evidence>
<sequence>MPNMLQKNFSMIRTREELLNEISRNDQLRSIYHDWNEDQQNEFLDFCTGVKGVKILYDAFFKEVMDPAAVPERLNELLSLILNQKIRILNVLPNESPHIAEETSLVIMDIVVELENRSLANIEIQRQGYMFPGQRAACYSADLLLRQYKRIRSEKNKAGRKFSYRDIKKVYTIIFYDKSPMEFHQFPNDCIHRARHKTDTGLEINLLQEYAFVPLDICRKILHNKDINSKLEAWLVFLSSDDPEWIIRLSEKYPQFRTYYEEIYMLCLNMEKVMSMFSKELQELDRNTVQYMIDTMQDEIDKQRQIIVEREAALSQQKTALLEKEAALSEKDQEIKELKAKLAQLQ</sequence>
<evidence type="ECO:0000313" key="2">
    <source>
        <dbReference type="Proteomes" id="UP001198151"/>
    </source>
</evidence>
<dbReference type="RefSeq" id="WP_227706502.1">
    <property type="nucleotide sequence ID" value="NZ_JAJEQX010000003.1"/>
</dbReference>
<dbReference type="Proteomes" id="UP001198151">
    <property type="component" value="Unassembled WGS sequence"/>
</dbReference>
<name>A0ABS8FUY4_9FIRM</name>
<gene>
    <name evidence="1" type="ORF">LKD70_02615</name>
</gene>
<comment type="caution">
    <text evidence="1">The sequence shown here is derived from an EMBL/GenBank/DDBJ whole genome shotgun (WGS) entry which is preliminary data.</text>
</comment>
<accession>A0ABS8FUY4</accession>
<protein>
    <submittedName>
        <fullName evidence="1">Rpn family recombination-promoting nuclease/putative transposase</fullName>
    </submittedName>
</protein>
<reference evidence="1 2" key="1">
    <citation type="submission" date="2021-10" db="EMBL/GenBank/DDBJ databases">
        <title>Anaerobic single-cell dispensing facilitates the cultivation of human gut bacteria.</title>
        <authorList>
            <person name="Afrizal A."/>
        </authorList>
    </citation>
    <scope>NUCLEOTIDE SEQUENCE [LARGE SCALE GENOMIC DNA]</scope>
    <source>
        <strain evidence="1 2">CLA-AA-H200</strain>
    </source>
</reference>
<keyword evidence="2" id="KW-1185">Reference proteome</keyword>
<dbReference type="EMBL" id="JAJEQX010000003">
    <property type="protein sequence ID" value="MCC2253344.1"/>
    <property type="molecule type" value="Genomic_DNA"/>
</dbReference>